<dbReference type="SUPFAM" id="SSF50129">
    <property type="entry name" value="GroES-like"/>
    <property type="match status" value="1"/>
</dbReference>
<comment type="similarity">
    <text evidence="5">Belongs to the zinc-containing alcohol dehydrogenase family.</text>
</comment>
<dbReference type="InterPro" id="IPR011032">
    <property type="entry name" value="GroES-like_sf"/>
</dbReference>
<dbReference type="FunFam" id="3.40.50.720:FF:000022">
    <property type="entry name" value="Cinnamyl alcohol dehydrogenase"/>
    <property type="match status" value="1"/>
</dbReference>
<gene>
    <name evidence="7" type="ORF">NESM_000515800</name>
</gene>
<evidence type="ECO:0000313" key="7">
    <source>
        <dbReference type="EMBL" id="KAK7195844.1"/>
    </source>
</evidence>
<evidence type="ECO:0000256" key="5">
    <source>
        <dbReference type="RuleBase" id="RU361277"/>
    </source>
</evidence>
<proteinExistence type="inferred from homology"/>
<dbReference type="PANTHER" id="PTHR42683">
    <property type="entry name" value="ALDEHYDE REDUCTASE"/>
    <property type="match status" value="1"/>
</dbReference>
<evidence type="ECO:0000256" key="2">
    <source>
        <dbReference type="ARBA" id="ARBA00022723"/>
    </source>
</evidence>
<dbReference type="InterPro" id="IPR036291">
    <property type="entry name" value="NAD(P)-bd_dom_sf"/>
</dbReference>
<dbReference type="Gene3D" id="3.40.50.720">
    <property type="entry name" value="NAD(P)-binding Rossmann-like Domain"/>
    <property type="match status" value="1"/>
</dbReference>
<comment type="caution">
    <text evidence="7">The sequence shown here is derived from an EMBL/GenBank/DDBJ whole genome shotgun (WGS) entry which is preliminary data.</text>
</comment>
<protein>
    <submittedName>
        <fullName evidence="7">NADP-dependent alcohol dehydrogenase</fullName>
    </submittedName>
</protein>
<keyword evidence="4" id="KW-0560">Oxidoreductase</keyword>
<reference evidence="7 8" key="1">
    <citation type="journal article" date="2021" name="MBio">
        <title>A New Model Trypanosomatid, Novymonas esmeraldas: Genomic Perception of Its 'Candidatus Pandoraea novymonadis' Endosymbiont.</title>
        <authorList>
            <person name="Zakharova A."/>
            <person name="Saura A."/>
            <person name="Butenko A."/>
            <person name="Podesvova L."/>
            <person name="Warmusova S."/>
            <person name="Kostygov A.Y."/>
            <person name="Nenarokova A."/>
            <person name="Lukes J."/>
            <person name="Opperdoes F.R."/>
            <person name="Yurchenko V."/>
        </authorList>
    </citation>
    <scope>NUCLEOTIDE SEQUENCE [LARGE SCALE GENOMIC DNA]</scope>
    <source>
        <strain evidence="7 8">E262AT.01</strain>
    </source>
</reference>
<evidence type="ECO:0000256" key="3">
    <source>
        <dbReference type="ARBA" id="ARBA00022833"/>
    </source>
</evidence>
<dbReference type="SMART" id="SM00829">
    <property type="entry name" value="PKS_ER"/>
    <property type="match status" value="1"/>
</dbReference>
<dbReference type="GO" id="GO:0016616">
    <property type="term" value="F:oxidoreductase activity, acting on the CH-OH group of donors, NAD or NADP as acceptor"/>
    <property type="evidence" value="ECO:0007669"/>
    <property type="project" value="InterPro"/>
</dbReference>
<dbReference type="InterPro" id="IPR013154">
    <property type="entry name" value="ADH-like_N"/>
</dbReference>
<dbReference type="Proteomes" id="UP001430356">
    <property type="component" value="Unassembled WGS sequence"/>
</dbReference>
<feature type="domain" description="Enoyl reductase (ER)" evidence="6">
    <location>
        <begin position="10"/>
        <end position="344"/>
    </location>
</feature>
<dbReference type="GO" id="GO:0008270">
    <property type="term" value="F:zinc ion binding"/>
    <property type="evidence" value="ECO:0007669"/>
    <property type="project" value="InterPro"/>
</dbReference>
<dbReference type="InterPro" id="IPR013149">
    <property type="entry name" value="ADH-like_C"/>
</dbReference>
<keyword evidence="8" id="KW-1185">Reference proteome</keyword>
<dbReference type="PROSITE" id="PS00059">
    <property type="entry name" value="ADH_ZINC"/>
    <property type="match status" value="1"/>
</dbReference>
<dbReference type="SUPFAM" id="SSF51735">
    <property type="entry name" value="NAD(P)-binding Rossmann-fold domains"/>
    <property type="match status" value="1"/>
</dbReference>
<evidence type="ECO:0000313" key="8">
    <source>
        <dbReference type="Proteomes" id="UP001430356"/>
    </source>
</evidence>
<evidence type="ECO:0000256" key="1">
    <source>
        <dbReference type="ARBA" id="ARBA00001947"/>
    </source>
</evidence>
<dbReference type="InterPro" id="IPR020843">
    <property type="entry name" value="ER"/>
</dbReference>
<name>A0AAW0ER38_9TRYP</name>
<accession>A0AAW0ER38</accession>
<comment type="cofactor">
    <cofactor evidence="1 5">
        <name>Zn(2+)</name>
        <dbReference type="ChEBI" id="CHEBI:29105"/>
    </cofactor>
</comment>
<keyword evidence="3 5" id="KW-0862">Zinc</keyword>
<dbReference type="Pfam" id="PF08240">
    <property type="entry name" value="ADH_N"/>
    <property type="match status" value="1"/>
</dbReference>
<dbReference type="AlphaFoldDB" id="A0AAW0ER38"/>
<evidence type="ECO:0000256" key="4">
    <source>
        <dbReference type="ARBA" id="ARBA00023002"/>
    </source>
</evidence>
<dbReference type="InterPro" id="IPR002328">
    <property type="entry name" value="ADH_Zn_CS"/>
</dbReference>
<dbReference type="Pfam" id="PF00107">
    <property type="entry name" value="ADH_zinc_N"/>
    <property type="match status" value="1"/>
</dbReference>
<dbReference type="EMBL" id="JAECZO010000063">
    <property type="protein sequence ID" value="KAK7195844.1"/>
    <property type="molecule type" value="Genomic_DNA"/>
</dbReference>
<evidence type="ECO:0000259" key="6">
    <source>
        <dbReference type="SMART" id="SM00829"/>
    </source>
</evidence>
<organism evidence="7 8">
    <name type="scientific">Novymonas esmeraldas</name>
    <dbReference type="NCBI Taxonomy" id="1808958"/>
    <lineage>
        <taxon>Eukaryota</taxon>
        <taxon>Discoba</taxon>
        <taxon>Euglenozoa</taxon>
        <taxon>Kinetoplastea</taxon>
        <taxon>Metakinetoplastina</taxon>
        <taxon>Trypanosomatida</taxon>
        <taxon>Trypanosomatidae</taxon>
        <taxon>Novymonas</taxon>
    </lineage>
</organism>
<dbReference type="Gene3D" id="3.90.180.10">
    <property type="entry name" value="Medium-chain alcohol dehydrogenases, catalytic domain"/>
    <property type="match status" value="1"/>
</dbReference>
<dbReference type="InterPro" id="IPR047109">
    <property type="entry name" value="CAD-like"/>
</dbReference>
<sequence length="353" mass="38379">MPSTAYGWAAPNAQSKLEPYTFERRDVGPHDVEIKIAFCGVCHSDVHQARDEWDGSIFPMVPGHEIVGHVTKVGAEVTSHKVGDAVGVGCMVDSCMKCRQCDRGVEQYCVNGASFTYNSVEQDKKTPTLGGYSDHVVVRDHFVVRIPKNLDLCATAPLLCAGITTFSPLRYWGVKKGSRVGVVGLGGLGHMAVKLASAMGAEVTVFTRSSKKVGEAKSLGAHHVVNTGNEAEMKAIQGSLDVIVDTVGTSHDLRPYMETLDIDGKLALVGMPEHEHPPLDPRRIIASRQSVGGSNIGGIPETQEMLDFCGEHNITATVEKINIDYINEAYERMLKSDVHYRFVIDMASLKNKE</sequence>
<dbReference type="CDD" id="cd05283">
    <property type="entry name" value="CAD1"/>
    <property type="match status" value="1"/>
</dbReference>
<keyword evidence="2 5" id="KW-0479">Metal-binding</keyword>